<evidence type="ECO:0000313" key="2">
    <source>
        <dbReference type="Proteomes" id="UP001367508"/>
    </source>
</evidence>
<gene>
    <name evidence="1" type="ORF">VNO77_26933</name>
</gene>
<dbReference type="AlphaFoldDB" id="A0AAN9KTW6"/>
<accession>A0AAN9KTW6</accession>
<reference evidence="1 2" key="1">
    <citation type="submission" date="2024-01" db="EMBL/GenBank/DDBJ databases">
        <title>The genomes of 5 underutilized Papilionoideae crops provide insights into root nodulation and disease resistanc.</title>
        <authorList>
            <person name="Jiang F."/>
        </authorList>
    </citation>
    <scope>NUCLEOTIDE SEQUENCE [LARGE SCALE GENOMIC DNA]</scope>
    <source>
        <strain evidence="1">LVBAO_FW01</strain>
        <tissue evidence="1">Leaves</tissue>
    </source>
</reference>
<evidence type="ECO:0000313" key="1">
    <source>
        <dbReference type="EMBL" id="KAK7323459.1"/>
    </source>
</evidence>
<dbReference type="EMBL" id="JAYMYQ010000006">
    <property type="protein sequence ID" value="KAK7323459.1"/>
    <property type="molecule type" value="Genomic_DNA"/>
</dbReference>
<sequence>MNGEIGADFYHRSYSLDTTYPGIIVHGIRHANWGLGWTIRGHVKQAYRHAYIPWSCQVTVVDHTRTIHPASSLSRTHQAHVRKPCGEYSKPMHGNVLFLRLGYWAPPVGPVGPPR</sequence>
<comment type="caution">
    <text evidence="1">The sequence shown here is derived from an EMBL/GenBank/DDBJ whole genome shotgun (WGS) entry which is preliminary data.</text>
</comment>
<organism evidence="1 2">
    <name type="scientific">Canavalia gladiata</name>
    <name type="common">Sword bean</name>
    <name type="synonym">Dolichos gladiatus</name>
    <dbReference type="NCBI Taxonomy" id="3824"/>
    <lineage>
        <taxon>Eukaryota</taxon>
        <taxon>Viridiplantae</taxon>
        <taxon>Streptophyta</taxon>
        <taxon>Embryophyta</taxon>
        <taxon>Tracheophyta</taxon>
        <taxon>Spermatophyta</taxon>
        <taxon>Magnoliopsida</taxon>
        <taxon>eudicotyledons</taxon>
        <taxon>Gunneridae</taxon>
        <taxon>Pentapetalae</taxon>
        <taxon>rosids</taxon>
        <taxon>fabids</taxon>
        <taxon>Fabales</taxon>
        <taxon>Fabaceae</taxon>
        <taxon>Papilionoideae</taxon>
        <taxon>50 kb inversion clade</taxon>
        <taxon>NPAAA clade</taxon>
        <taxon>indigoferoid/millettioid clade</taxon>
        <taxon>Phaseoleae</taxon>
        <taxon>Canavalia</taxon>
    </lineage>
</organism>
<proteinExistence type="predicted"/>
<keyword evidence="2" id="KW-1185">Reference proteome</keyword>
<dbReference type="Proteomes" id="UP001367508">
    <property type="component" value="Unassembled WGS sequence"/>
</dbReference>
<name>A0AAN9KTW6_CANGL</name>
<protein>
    <submittedName>
        <fullName evidence="1">Uncharacterized protein</fullName>
    </submittedName>
</protein>